<feature type="compositionally biased region" description="Low complexity" evidence="2">
    <location>
        <begin position="22"/>
        <end position="34"/>
    </location>
</feature>
<dbReference type="RefSeq" id="XP_026281352.1">
    <property type="nucleotide sequence ID" value="XM_026425567.1"/>
</dbReference>
<reference evidence="4" key="1">
    <citation type="submission" date="2025-08" db="UniProtKB">
        <authorList>
            <consortium name="RefSeq"/>
        </authorList>
    </citation>
    <scope>IDENTIFICATION</scope>
    <source>
        <tissue evidence="4">Whole organism</tissue>
    </source>
</reference>
<proteinExistence type="predicted"/>
<keyword evidence="3" id="KW-1185">Reference proteome</keyword>
<feature type="compositionally biased region" description="Acidic residues" evidence="2">
    <location>
        <begin position="169"/>
        <end position="183"/>
    </location>
</feature>
<evidence type="ECO:0000256" key="1">
    <source>
        <dbReference type="SAM" id="Coils"/>
    </source>
</evidence>
<dbReference type="KEGG" id="foc:113208535"/>
<feature type="coiled-coil region" evidence="1">
    <location>
        <begin position="775"/>
        <end position="849"/>
    </location>
</feature>
<protein>
    <submittedName>
        <fullName evidence="4">Plectin-like</fullName>
    </submittedName>
</protein>
<feature type="compositionally biased region" description="Polar residues" evidence="2">
    <location>
        <begin position="192"/>
        <end position="208"/>
    </location>
</feature>
<feature type="coiled-coil region" evidence="1">
    <location>
        <begin position="1178"/>
        <end position="1440"/>
    </location>
</feature>
<feature type="coiled-coil region" evidence="1">
    <location>
        <begin position="1484"/>
        <end position="1613"/>
    </location>
</feature>
<name>A0A6J1SK94_FRAOC</name>
<feature type="compositionally biased region" description="Basic and acidic residues" evidence="2">
    <location>
        <begin position="905"/>
        <end position="936"/>
    </location>
</feature>
<evidence type="ECO:0000313" key="3">
    <source>
        <dbReference type="Proteomes" id="UP000504606"/>
    </source>
</evidence>
<evidence type="ECO:0000256" key="2">
    <source>
        <dbReference type="SAM" id="MobiDB-lite"/>
    </source>
</evidence>
<feature type="coiled-coil region" evidence="1">
    <location>
        <begin position="501"/>
        <end position="528"/>
    </location>
</feature>
<feature type="coiled-coil region" evidence="1">
    <location>
        <begin position="625"/>
        <end position="652"/>
    </location>
</feature>
<feature type="coiled-coil region" evidence="1">
    <location>
        <begin position="572"/>
        <end position="599"/>
    </location>
</feature>
<gene>
    <name evidence="4" type="primary">LOC113208535</name>
</gene>
<dbReference type="GeneID" id="113208535"/>
<dbReference type="Proteomes" id="UP000504606">
    <property type="component" value="Unplaced"/>
</dbReference>
<feature type="region of interest" description="Disordered" evidence="2">
    <location>
        <begin position="152"/>
        <end position="208"/>
    </location>
</feature>
<dbReference type="Gene3D" id="1.10.287.1490">
    <property type="match status" value="1"/>
</dbReference>
<feature type="compositionally biased region" description="Low complexity" evidence="2">
    <location>
        <begin position="937"/>
        <end position="948"/>
    </location>
</feature>
<sequence>MRYFRAKTSESASKSAKRRSGQDAAPLAADDQPQCSAAGASGAARWQQEQTKDPYRRQRTPMWKRTTKAQPARPAEPLDAANAPAAGDVEKATKLYKPKSATAKAASETLIGPEEVELVHKEQQTSYTTVQEGGTVLEEYCVEDYFVEEPVEVPSVTRLPVAGPSRPADDEDDDDTDTDDTATDEAVGGVPSTATASTSVPESSTSDRLSAELKALVSLVEMSAGSPIRCTSSSRVSASATPCEETKKAEAADGEGEGIRTWQRNFLGRLTRARQRRDIRLNRKEVLSMQLVLETVLKQHMALSREVEAVKANLQWESLEPVSLSRALSRLQAERNEEAAALDKILACKDKELQAQREQARAAAAASKKQIEVLEQSCREKDADLEKAALALATVHAMHRKAVQDAARQSQEDVAQAQAALDALRASHAAAEAEMAARHKAELSAQLEELRKTMQAEMDEREAALEARLSTLRTNAAAKESRLEMESLRMSRALTQHEAHLGRLMGTVEQLQAQVRDQEAAAKEAREEAAAKGKALVAREAELLAARADQEDVEVLVSKALSARDSDSQHLRDAMEAARKDHERQLQTLRNAAEILRSQKDVEALAYSQAVNEKDLKISAMMIDAEGMRAAIADAENRLAEALDGRGRAEEANAGLLKTVEAMNRQQEDLTLQLRHNFGQLESQAAQLQAQAHEIQHLNELLAQSAHETEELRRVYNDSVTEVERQRRKILEQKDVVAERDRLHKALNDLHANTETEIGNLRKALRDHQHDGDEAARLKKALDKLRQNSAAEAEDLRKAMQELHDSHVVEVKRMQTALQEARSKRKTEAEHFREALHEKDVQIRDLQDEFVKFRLDQEAVQSELRVRNEGLDRDVSVLKNSVSQMKTAHRDRVTALDKKASELAEQARRHKQDAEQARAESRDLQQRAREAERARAQAEQALAKQRQGGQEREGQLNDLVRERDELLADRDGLRMDVDHLAKQRDNCQIVVEEKDREIRALRDKIERLEARADGATADLQQDLRERQEESARLRVELDTALEQREALLAKVSKLFKVVRRSFDRRTSEKAALELELQETRAQLDGAVQSHQAEQDKLMKMMLGKENDMKQLRENLHQYEDHLRSTKEEMDATNSLLKRNIVELEREAHRRDADLRRRDAELARLQGIQADVGKLQLSEQQALERASQLEKSLEDSKRREGELQLELDVGRSVLKKNTEEYRLKMEKLQQNVEHIRAERDSELTVLKDTVARLETELLDRDRQMEILKSENSNQLLELQHALNGRQDETERLTDESERLHRENKALRDKEADLRQAIAYLEDGVAEEVRERDERIAALNEELQRMAEVMKDAVHRDEQEHLQVAEALQEAARAKEAELAALRDAQRRQAADAVEAVRRKDEQIAALEEAVENLRTGLDLELLRLKDQLSQSENERMQLSTHISMLETQLQDQVSLMSKEIADKDAEIRALVEAKTNVQPRIEKENADLSEENAQLLGIMQRMKKEREAEREMREALQAEMHEVIKTTNGALRAKEDRLETLRDDAAEAVSLRQRLEEAEREMGTLRAAAAEAAHLQERLDTLETALSRQHKKDQDFLREQLEKARRDAYEAERKAAEATAWARAQSEAAAGKRNTEILNLPAEAVRQELRSLNQEEGDAGTMERQLRSRQLEVDKLNKMVEALRADLGFQKQLLLTFHEGRAYLGAPSDHDSLTKTAKFIRDPRNTAELTALPQDGDHRQATRSHRRPQYELKRALSEGDNLDLFSTPSDLTLSSITSDLSTTTSKTAVPAYSGDVIV</sequence>
<organism evidence="3 4">
    <name type="scientific">Frankliniella occidentalis</name>
    <name type="common">Western flower thrips</name>
    <name type="synonym">Euthrips occidentalis</name>
    <dbReference type="NCBI Taxonomy" id="133901"/>
    <lineage>
        <taxon>Eukaryota</taxon>
        <taxon>Metazoa</taxon>
        <taxon>Ecdysozoa</taxon>
        <taxon>Arthropoda</taxon>
        <taxon>Hexapoda</taxon>
        <taxon>Insecta</taxon>
        <taxon>Pterygota</taxon>
        <taxon>Neoptera</taxon>
        <taxon>Paraneoptera</taxon>
        <taxon>Thysanoptera</taxon>
        <taxon>Terebrantia</taxon>
        <taxon>Thripoidea</taxon>
        <taxon>Thripidae</taxon>
        <taxon>Frankliniella</taxon>
    </lineage>
</organism>
<feature type="region of interest" description="Disordered" evidence="2">
    <location>
        <begin position="905"/>
        <end position="957"/>
    </location>
</feature>
<feature type="region of interest" description="Disordered" evidence="2">
    <location>
        <begin position="1"/>
        <end position="88"/>
    </location>
</feature>
<dbReference type="OrthoDB" id="8196436at2759"/>
<feature type="coiled-coil region" evidence="1">
    <location>
        <begin position="350"/>
        <end position="467"/>
    </location>
</feature>
<accession>A0A6J1SK94</accession>
<evidence type="ECO:0000313" key="4">
    <source>
        <dbReference type="RefSeq" id="XP_026281352.1"/>
    </source>
</evidence>
<keyword evidence="1" id="KW-0175">Coiled coil</keyword>
<feature type="compositionally biased region" description="Low complexity" evidence="2">
    <location>
        <begin position="75"/>
        <end position="86"/>
    </location>
</feature>